<evidence type="ECO:0000256" key="6">
    <source>
        <dbReference type="ARBA" id="ARBA00022801"/>
    </source>
</evidence>
<dbReference type="GO" id="GO:0016787">
    <property type="term" value="F:hydrolase activity"/>
    <property type="evidence" value="ECO:0007669"/>
    <property type="project" value="UniProtKB-KW"/>
</dbReference>
<dbReference type="SUPFAM" id="SSF64438">
    <property type="entry name" value="CNF1/YfiH-like putative cysteine hydrolases"/>
    <property type="match status" value="1"/>
</dbReference>
<comment type="catalytic activity">
    <reaction evidence="9">
        <text>adenosine + phosphate = alpha-D-ribose 1-phosphate + adenine</text>
        <dbReference type="Rhea" id="RHEA:27642"/>
        <dbReference type="ChEBI" id="CHEBI:16335"/>
        <dbReference type="ChEBI" id="CHEBI:16708"/>
        <dbReference type="ChEBI" id="CHEBI:43474"/>
        <dbReference type="ChEBI" id="CHEBI:57720"/>
        <dbReference type="EC" id="2.4.2.1"/>
    </reaction>
    <physiologicalReaction direction="left-to-right" evidence="9">
        <dbReference type="Rhea" id="RHEA:27643"/>
    </physiologicalReaction>
</comment>
<evidence type="ECO:0000256" key="8">
    <source>
        <dbReference type="ARBA" id="ARBA00047989"/>
    </source>
</evidence>
<dbReference type="PANTHER" id="PTHR30616">
    <property type="entry name" value="UNCHARACTERIZED PROTEIN YFIH"/>
    <property type="match status" value="1"/>
</dbReference>
<accession>A0A6N4TMJ9</accession>
<evidence type="ECO:0000256" key="5">
    <source>
        <dbReference type="ARBA" id="ARBA00022723"/>
    </source>
</evidence>
<dbReference type="Gene3D" id="3.60.140.10">
    <property type="entry name" value="CNF1/YfiH-like putative cysteine hydrolases"/>
    <property type="match status" value="1"/>
</dbReference>
<reference evidence="13" key="1">
    <citation type="submission" date="2019-05" db="EMBL/GenBank/DDBJ databases">
        <title>Complete genome sequencing of Absiella argi strain JCM 30884.</title>
        <authorList>
            <person name="Sakamoto M."/>
            <person name="Murakami T."/>
            <person name="Mori H."/>
        </authorList>
    </citation>
    <scope>NUCLEOTIDE SEQUENCE [LARGE SCALE GENOMIC DNA]</scope>
    <source>
        <strain evidence="13">JCM 30884</strain>
    </source>
</reference>
<evidence type="ECO:0000256" key="2">
    <source>
        <dbReference type="ARBA" id="ARBA00003215"/>
    </source>
</evidence>
<keyword evidence="4" id="KW-0808">Transferase</keyword>
<evidence type="ECO:0000313" key="12">
    <source>
        <dbReference type="EMBL" id="BBK24058.1"/>
    </source>
</evidence>
<name>A0A6N4TMJ9_9FIRM</name>
<keyword evidence="5" id="KW-0479">Metal-binding</keyword>
<comment type="catalytic activity">
    <reaction evidence="1">
        <text>inosine + phosphate = alpha-D-ribose 1-phosphate + hypoxanthine</text>
        <dbReference type="Rhea" id="RHEA:27646"/>
        <dbReference type="ChEBI" id="CHEBI:17368"/>
        <dbReference type="ChEBI" id="CHEBI:17596"/>
        <dbReference type="ChEBI" id="CHEBI:43474"/>
        <dbReference type="ChEBI" id="CHEBI:57720"/>
        <dbReference type="EC" id="2.4.2.1"/>
    </reaction>
    <physiologicalReaction direction="left-to-right" evidence="1">
        <dbReference type="Rhea" id="RHEA:27647"/>
    </physiologicalReaction>
</comment>
<dbReference type="AlphaFoldDB" id="A0A6N4TMJ9"/>
<keyword evidence="6" id="KW-0378">Hydrolase</keyword>
<dbReference type="PANTHER" id="PTHR30616:SF2">
    <property type="entry name" value="PURINE NUCLEOSIDE PHOSPHORYLASE LACC1"/>
    <property type="match status" value="1"/>
</dbReference>
<evidence type="ECO:0000256" key="10">
    <source>
        <dbReference type="ARBA" id="ARBA00049893"/>
    </source>
</evidence>
<comment type="catalytic activity">
    <reaction evidence="10">
        <text>S-methyl-5'-thioadenosine + phosphate = 5-(methylsulfanyl)-alpha-D-ribose 1-phosphate + adenine</text>
        <dbReference type="Rhea" id="RHEA:11852"/>
        <dbReference type="ChEBI" id="CHEBI:16708"/>
        <dbReference type="ChEBI" id="CHEBI:17509"/>
        <dbReference type="ChEBI" id="CHEBI:43474"/>
        <dbReference type="ChEBI" id="CHEBI:58533"/>
        <dbReference type="EC" id="2.4.2.28"/>
    </reaction>
    <physiologicalReaction direction="left-to-right" evidence="10">
        <dbReference type="Rhea" id="RHEA:11853"/>
    </physiologicalReaction>
</comment>
<dbReference type="InterPro" id="IPR038371">
    <property type="entry name" value="Cu_polyphenol_OxRdtase_sf"/>
</dbReference>
<evidence type="ECO:0000256" key="1">
    <source>
        <dbReference type="ARBA" id="ARBA00000553"/>
    </source>
</evidence>
<evidence type="ECO:0000313" key="13">
    <source>
        <dbReference type="Proteomes" id="UP000464754"/>
    </source>
</evidence>
<keyword evidence="7" id="KW-0862">Zinc</keyword>
<proteinExistence type="inferred from homology"/>
<evidence type="ECO:0000256" key="9">
    <source>
        <dbReference type="ARBA" id="ARBA00048968"/>
    </source>
</evidence>
<organism evidence="12 13">
    <name type="scientific">Amedibacterium intestinale</name>
    <dbReference type="NCBI Taxonomy" id="2583452"/>
    <lineage>
        <taxon>Bacteria</taxon>
        <taxon>Bacillati</taxon>
        <taxon>Bacillota</taxon>
        <taxon>Erysipelotrichia</taxon>
        <taxon>Erysipelotrichales</taxon>
        <taxon>Erysipelotrichaceae</taxon>
        <taxon>Amedibacterium</taxon>
    </lineage>
</organism>
<dbReference type="CDD" id="cd16833">
    <property type="entry name" value="YfiH"/>
    <property type="match status" value="1"/>
</dbReference>
<protein>
    <recommendedName>
        <fullName evidence="11">Purine nucleoside phosphorylase</fullName>
    </recommendedName>
</protein>
<dbReference type="InterPro" id="IPR011324">
    <property type="entry name" value="Cytotoxic_necrot_fac-like_cat"/>
</dbReference>
<dbReference type="Pfam" id="PF02578">
    <property type="entry name" value="Cu-oxidase_4"/>
    <property type="match status" value="1"/>
</dbReference>
<evidence type="ECO:0000256" key="11">
    <source>
        <dbReference type="RuleBase" id="RU361274"/>
    </source>
</evidence>
<dbReference type="InterPro" id="IPR003730">
    <property type="entry name" value="Cu_polyphenol_OxRdtase"/>
</dbReference>
<dbReference type="NCBIfam" id="TIGR00726">
    <property type="entry name" value="peptidoglycan editing factor PgeF"/>
    <property type="match status" value="1"/>
</dbReference>
<dbReference type="Proteomes" id="UP000464754">
    <property type="component" value="Chromosome"/>
</dbReference>
<evidence type="ECO:0000256" key="4">
    <source>
        <dbReference type="ARBA" id="ARBA00022679"/>
    </source>
</evidence>
<evidence type="ECO:0000256" key="7">
    <source>
        <dbReference type="ARBA" id="ARBA00022833"/>
    </source>
</evidence>
<comment type="catalytic activity">
    <reaction evidence="8">
        <text>adenosine + H2O + H(+) = inosine + NH4(+)</text>
        <dbReference type="Rhea" id="RHEA:24408"/>
        <dbReference type="ChEBI" id="CHEBI:15377"/>
        <dbReference type="ChEBI" id="CHEBI:15378"/>
        <dbReference type="ChEBI" id="CHEBI:16335"/>
        <dbReference type="ChEBI" id="CHEBI:17596"/>
        <dbReference type="ChEBI" id="CHEBI:28938"/>
        <dbReference type="EC" id="3.5.4.4"/>
    </reaction>
    <physiologicalReaction direction="left-to-right" evidence="8">
        <dbReference type="Rhea" id="RHEA:24409"/>
    </physiologicalReaction>
</comment>
<dbReference type="KEGG" id="aarg:Aargi30884_29610"/>
<dbReference type="GO" id="GO:0017061">
    <property type="term" value="F:S-methyl-5-thioadenosine phosphorylase activity"/>
    <property type="evidence" value="ECO:0007669"/>
    <property type="project" value="UniProtKB-EC"/>
</dbReference>
<sequence length="253" mass="28451">MKLKPWMNNSYILSGTTLRDPHEKENGNMALHVPGNKDNILENRKAFGKEIGKDLSDCVFACQTHSDHFYKVENKDKGKGSLHYEDGIADCDALYTTEKGIVLGVFHADCVPVLLYDPITSLVAAIHSGWQGTVKEITSKVVSHIIQTEGVDPANLQAYIGCAIEKNSLEIGMDVIEKVQAMSFDTSSYLIRKNEDKAYMDNKGLNMQMLLNAGVLAENIHIDRNDTFQENDAFFSYRRDHNCGRHMTYIMLK</sequence>
<dbReference type="GO" id="GO:0005507">
    <property type="term" value="F:copper ion binding"/>
    <property type="evidence" value="ECO:0007669"/>
    <property type="project" value="TreeGrafter"/>
</dbReference>
<comment type="similarity">
    <text evidence="3 11">Belongs to the purine nucleoside phosphorylase YfiH/LACC1 family.</text>
</comment>
<comment type="function">
    <text evidence="2">Purine nucleoside enzyme that catalyzes the phosphorolysis of adenosine and inosine nucleosides, yielding D-ribose 1-phosphate and the respective free bases, adenine and hypoxanthine. Also catalyzes the phosphorolysis of S-methyl-5'-thioadenosine into adenine and S-methyl-5-thio-alpha-D-ribose 1-phosphate. Also has adenosine deaminase activity.</text>
</comment>
<keyword evidence="13" id="KW-1185">Reference proteome</keyword>
<dbReference type="RefSeq" id="WP_118361285.1">
    <property type="nucleotide sequence ID" value="NZ_AP019695.1"/>
</dbReference>
<evidence type="ECO:0000256" key="3">
    <source>
        <dbReference type="ARBA" id="ARBA00007353"/>
    </source>
</evidence>
<dbReference type="EMBL" id="AP019695">
    <property type="protein sequence ID" value="BBK24058.1"/>
    <property type="molecule type" value="Genomic_DNA"/>
</dbReference>
<gene>
    <name evidence="12" type="primary">ylmD</name>
    <name evidence="12" type="ORF">Aargi30884_29610</name>
</gene>